<keyword evidence="1" id="KW-0472">Membrane</keyword>
<dbReference type="PANTHER" id="PTHR32432">
    <property type="entry name" value="CELL DIVISION PROTEIN FTSA-RELATED"/>
    <property type="match status" value="1"/>
</dbReference>
<feature type="transmembrane region" description="Helical" evidence="1">
    <location>
        <begin position="365"/>
        <end position="383"/>
    </location>
</feature>
<dbReference type="Proteomes" id="UP000187651">
    <property type="component" value="Unassembled WGS sequence"/>
</dbReference>
<dbReference type="PANTHER" id="PTHR32432:SF3">
    <property type="entry name" value="ETHANOLAMINE UTILIZATION PROTEIN EUTJ"/>
    <property type="match status" value="1"/>
</dbReference>
<dbReference type="InterPro" id="IPR050696">
    <property type="entry name" value="FtsA/MreB"/>
</dbReference>
<dbReference type="Pfam" id="PF11104">
    <property type="entry name" value="PilM_2"/>
    <property type="match status" value="1"/>
</dbReference>
<protein>
    <submittedName>
        <fullName evidence="2">Type IV pilus assembly protein PilM</fullName>
    </submittedName>
</protein>
<dbReference type="CDD" id="cd24049">
    <property type="entry name" value="ASKHA_NBD_PilM"/>
    <property type="match status" value="1"/>
</dbReference>
<gene>
    <name evidence="2" type="ORF">SAMN05216544_2054</name>
</gene>
<dbReference type="EMBL" id="FNHZ01000007">
    <property type="protein sequence ID" value="SDN17021.1"/>
    <property type="molecule type" value="Genomic_DNA"/>
</dbReference>
<accession>A0A1G9Z883</accession>
<sequence length="523" mass="58412">MAFVKVKGKLISAVLNNEFIKMMEVSLVGKQIHVYRAVTIETPKDCVNDGILTDLDKIAKAMQNAMLEKGFESSNICFSVSSTKIATKEIVIPNLPKNKIAKLVEANASEYFPVNISDYIVEYSIVDRFNENGASKLKLMLAALNLDTAKSYYELAKKLGLNLSFIDYTGNSAYQLVKHQINSDCNLVVEIENDGTVVNIFKNNVLKLQRIVPYGKSLLVDAVMEEFDLSYEAALLKLQNEELLQSEFDGDTITESLRYLIGNINRIMDYYSSRNKGDEIAKAYVLGNAITIKGFNELLSNEIKKEVTNLVDLNNVICDKKTAFEKRRLNSYLNNLGALIEPVNFIPKDIEKEIVLRDELKPFKLVLGLSIIVTAVLIIYPLTKNFYLVQKEKNLNKSISQKSEINEIVNEYYDAKDAYLDAKAFKNLTVSSDDELEKLVSILEKNLPADVVIKNMTVSNGYVTISATASSKLSIAAMITQLTNTSGISNVELPSIQESKNSLETIVLSFSVSFNFSDLSDES</sequence>
<dbReference type="RefSeq" id="WP_074522063.1">
    <property type="nucleotide sequence ID" value="NZ_FNHZ01000007.1"/>
</dbReference>
<dbReference type="OrthoDB" id="92589at2"/>
<keyword evidence="1" id="KW-1133">Transmembrane helix</keyword>
<dbReference type="Gene3D" id="3.30.420.40">
    <property type="match status" value="2"/>
</dbReference>
<dbReference type="InterPro" id="IPR005883">
    <property type="entry name" value="PilM"/>
</dbReference>
<organism evidence="2 3">
    <name type="scientific">Lachnospira pectinoschiza</name>
    <dbReference type="NCBI Taxonomy" id="28052"/>
    <lineage>
        <taxon>Bacteria</taxon>
        <taxon>Bacillati</taxon>
        <taxon>Bacillota</taxon>
        <taxon>Clostridia</taxon>
        <taxon>Lachnospirales</taxon>
        <taxon>Lachnospiraceae</taxon>
        <taxon>Lachnospira</taxon>
    </lineage>
</organism>
<name>A0A1G9Z883_9FIRM</name>
<dbReference type="Pfam" id="PF05137">
    <property type="entry name" value="PilN"/>
    <property type="match status" value="1"/>
</dbReference>
<dbReference type="AlphaFoldDB" id="A0A1G9Z883"/>
<evidence type="ECO:0000313" key="2">
    <source>
        <dbReference type="EMBL" id="SDN17021.1"/>
    </source>
</evidence>
<evidence type="ECO:0000313" key="3">
    <source>
        <dbReference type="Proteomes" id="UP000187651"/>
    </source>
</evidence>
<dbReference type="InterPro" id="IPR007813">
    <property type="entry name" value="PilN"/>
</dbReference>
<keyword evidence="1" id="KW-0812">Transmembrane</keyword>
<dbReference type="Gene3D" id="3.30.1490.300">
    <property type="match status" value="1"/>
</dbReference>
<reference evidence="3" key="1">
    <citation type="submission" date="2016-10" db="EMBL/GenBank/DDBJ databases">
        <authorList>
            <person name="Varghese N."/>
            <person name="Submissions S."/>
        </authorList>
    </citation>
    <scope>NUCLEOTIDE SEQUENCE [LARGE SCALE GENOMIC DNA]</scope>
    <source>
        <strain evidence="3">M83</strain>
    </source>
</reference>
<proteinExistence type="predicted"/>
<keyword evidence="3" id="KW-1185">Reference proteome</keyword>
<evidence type="ECO:0000256" key="1">
    <source>
        <dbReference type="SAM" id="Phobius"/>
    </source>
</evidence>